<evidence type="ECO:0000313" key="2">
    <source>
        <dbReference type="EMBL" id="TFE25203.1"/>
    </source>
</evidence>
<dbReference type="Pfam" id="PF07833">
    <property type="entry name" value="Cu_amine_oxidN1"/>
    <property type="match status" value="1"/>
</dbReference>
<comment type="caution">
    <text evidence="2">The sequence shown here is derived from an EMBL/GenBank/DDBJ whole genome shotgun (WGS) entry which is preliminary data.</text>
</comment>
<dbReference type="EMBL" id="SOMN01000020">
    <property type="protein sequence ID" value="TFE25203.1"/>
    <property type="molecule type" value="Genomic_DNA"/>
</dbReference>
<dbReference type="SUPFAM" id="SSF55383">
    <property type="entry name" value="Copper amine oxidase, domain N"/>
    <property type="match status" value="1"/>
</dbReference>
<feature type="domain" description="Copper amine oxidase-like N-terminal" evidence="1">
    <location>
        <begin position="50"/>
        <end position="151"/>
    </location>
</feature>
<sequence>MKLIKNSIHALGISAFIMAGMIFSSPISMASSERVISMTSGAPTIRIFLNNSQFMAPTGIPILRKGAVLIPLEGLLAAKGMVNYDKRSKVIKVNNILTVGTIKEGSKVGYINGKKIVYAAEPQRINEQLYVPLRFISDAIGGKLEWNAHEHYASIKYPEFIGDNTESGNYLLDGMSGVLYNRDDSGKIHRLGISTAKLEPGYIIGTKMTAAKVADDADLISIYHSHGEPSSNVEVYTLFIKKGKILRQSHAHYWEFVPDDIKLYKGNAVMNDGHIVRLIGVDGSVISSWNVSKLAGNPDHSYAVEALGEGYIVVRWSNEGFLTVIDLRAQKAVILFKEFGIDLKDIPGFRYDSIRFSGIGNDPTELEFTFTNRDNQAKIYTYKLGAN</sequence>
<dbReference type="AlphaFoldDB" id="A0A4Y8LUA4"/>
<dbReference type="Gene3D" id="3.30.457.10">
    <property type="entry name" value="Copper amine oxidase-like, N-terminal domain"/>
    <property type="match status" value="1"/>
</dbReference>
<evidence type="ECO:0000313" key="3">
    <source>
        <dbReference type="Proteomes" id="UP000297900"/>
    </source>
</evidence>
<organism evidence="2 3">
    <name type="scientific">Cohnella luojiensis</name>
    <dbReference type="NCBI Taxonomy" id="652876"/>
    <lineage>
        <taxon>Bacteria</taxon>
        <taxon>Bacillati</taxon>
        <taxon>Bacillota</taxon>
        <taxon>Bacilli</taxon>
        <taxon>Bacillales</taxon>
        <taxon>Paenibacillaceae</taxon>
        <taxon>Cohnella</taxon>
    </lineage>
</organism>
<name>A0A4Y8LUA4_9BACL</name>
<accession>A0A4Y8LUA4</accession>
<evidence type="ECO:0000259" key="1">
    <source>
        <dbReference type="Pfam" id="PF07833"/>
    </source>
</evidence>
<gene>
    <name evidence="2" type="ORF">E2980_14215</name>
</gene>
<proteinExistence type="predicted"/>
<dbReference type="InterPro" id="IPR012854">
    <property type="entry name" value="Cu_amine_oxidase-like_N"/>
</dbReference>
<dbReference type="OrthoDB" id="2578443at2"/>
<dbReference type="RefSeq" id="WP_135152858.1">
    <property type="nucleotide sequence ID" value="NZ_SOMN01000020.1"/>
</dbReference>
<keyword evidence="3" id="KW-1185">Reference proteome</keyword>
<reference evidence="2 3" key="1">
    <citation type="submission" date="2019-03" db="EMBL/GenBank/DDBJ databases">
        <title>Cohnella endophytica sp. nov., a novel endophytic bacterium isolated from bark of Sonneratia apetala.</title>
        <authorList>
            <person name="Tuo L."/>
        </authorList>
    </citation>
    <scope>NUCLEOTIDE SEQUENCE [LARGE SCALE GENOMIC DNA]</scope>
    <source>
        <strain evidence="2 3">CCTCC AB 208254</strain>
    </source>
</reference>
<dbReference type="InterPro" id="IPR036582">
    <property type="entry name" value="Mao_N_sf"/>
</dbReference>
<protein>
    <submittedName>
        <fullName evidence="2">Copper amine oxidase N-terminal domain-containing protein</fullName>
    </submittedName>
</protein>
<dbReference type="Proteomes" id="UP000297900">
    <property type="component" value="Unassembled WGS sequence"/>
</dbReference>